<gene>
    <name evidence="8" type="ordered locus">Clole_3136</name>
</gene>
<keyword evidence="2" id="KW-1003">Cell membrane</keyword>
<protein>
    <recommendedName>
        <fullName evidence="7">ABC3 transporter permease C-terminal domain-containing protein</fullName>
    </recommendedName>
</protein>
<proteinExistence type="predicted"/>
<dbReference type="InterPro" id="IPR003838">
    <property type="entry name" value="ABC3_permease_C"/>
</dbReference>
<evidence type="ECO:0000256" key="2">
    <source>
        <dbReference type="ARBA" id="ARBA00022475"/>
    </source>
</evidence>
<dbReference type="eggNOG" id="COG0577">
    <property type="taxonomic scope" value="Bacteria"/>
</dbReference>
<dbReference type="RefSeq" id="WP_013658109.1">
    <property type="nucleotide sequence ID" value="NC_015275.1"/>
</dbReference>
<accession>F2JP92</accession>
<evidence type="ECO:0000259" key="7">
    <source>
        <dbReference type="Pfam" id="PF02687"/>
    </source>
</evidence>
<evidence type="ECO:0000313" key="9">
    <source>
        <dbReference type="Proteomes" id="UP000008467"/>
    </source>
</evidence>
<sequence length="361" mass="41551">MDKPLSYSTYSKGNQKVVFRYIVSVAICIILLGVTKIIINSQKDEMNVWEIKHHYYSHLYSKGNEVEPQLIEKIKNLDDVEGIYPYYNYYQAFQGFLSNIDSTTYFLERKGIVKIMEQLAPEYDTSRIPEENQLKAILSQRVVTNRKLQLGDMTIKDNQTTYQDTFESTLPIGFCPTTVEDNGYYYLILAKKGRVRQMNTAVRAMLPEGVYYEDLASVTKENMHGFSDLEHTFNIIMMVMTLVLSVTTGFLTYMHYLARRREVGILSAIGYSDSMLIKRMSKEILISTIIATILAILIISVIVKGLNIFLAKPNGYMLFKMDLSIIKLLIIVPLFMMIFSLIPTWILLRTTAQVTLVQRGY</sequence>
<dbReference type="EMBL" id="CP002582">
    <property type="protein sequence ID" value="ADZ84831.1"/>
    <property type="molecule type" value="Genomic_DNA"/>
</dbReference>
<evidence type="ECO:0000313" key="8">
    <source>
        <dbReference type="EMBL" id="ADZ84831.1"/>
    </source>
</evidence>
<evidence type="ECO:0000256" key="3">
    <source>
        <dbReference type="ARBA" id="ARBA00022692"/>
    </source>
</evidence>
<organism evidence="8 9">
    <name type="scientific">Cellulosilyticum lentocellum (strain ATCC 49066 / DSM 5427 / NCIMB 11756 / RHM5)</name>
    <name type="common">Clostridium lentocellum</name>
    <dbReference type="NCBI Taxonomy" id="642492"/>
    <lineage>
        <taxon>Bacteria</taxon>
        <taxon>Bacillati</taxon>
        <taxon>Bacillota</taxon>
        <taxon>Clostridia</taxon>
        <taxon>Lachnospirales</taxon>
        <taxon>Cellulosilyticaceae</taxon>
        <taxon>Cellulosilyticum</taxon>
    </lineage>
</organism>
<keyword evidence="4 6" id="KW-1133">Transmembrane helix</keyword>
<dbReference type="Proteomes" id="UP000008467">
    <property type="component" value="Chromosome"/>
</dbReference>
<keyword evidence="3 6" id="KW-0812">Transmembrane</keyword>
<dbReference type="KEGG" id="cle:Clole_3136"/>
<evidence type="ECO:0000256" key="1">
    <source>
        <dbReference type="ARBA" id="ARBA00004651"/>
    </source>
</evidence>
<feature type="transmembrane region" description="Helical" evidence="6">
    <location>
        <begin position="21"/>
        <end position="39"/>
    </location>
</feature>
<dbReference type="Pfam" id="PF02687">
    <property type="entry name" value="FtsX"/>
    <property type="match status" value="1"/>
</dbReference>
<comment type="subcellular location">
    <subcellularLocation>
        <location evidence="1">Cell membrane</location>
        <topology evidence="1">Multi-pass membrane protein</topology>
    </subcellularLocation>
</comment>
<feature type="transmembrane region" description="Helical" evidence="6">
    <location>
        <begin position="284"/>
        <end position="303"/>
    </location>
</feature>
<feature type="domain" description="ABC3 transporter permease C-terminal" evidence="7">
    <location>
        <begin position="235"/>
        <end position="350"/>
    </location>
</feature>
<evidence type="ECO:0000256" key="4">
    <source>
        <dbReference type="ARBA" id="ARBA00022989"/>
    </source>
</evidence>
<evidence type="ECO:0000256" key="5">
    <source>
        <dbReference type="ARBA" id="ARBA00023136"/>
    </source>
</evidence>
<name>F2JP92_CELLD</name>
<keyword evidence="9" id="KW-1185">Reference proteome</keyword>
<dbReference type="HOGENOM" id="CLU_766608_0_0_9"/>
<feature type="transmembrane region" description="Helical" evidence="6">
    <location>
        <begin position="323"/>
        <end position="348"/>
    </location>
</feature>
<dbReference type="GO" id="GO:0005886">
    <property type="term" value="C:plasma membrane"/>
    <property type="evidence" value="ECO:0007669"/>
    <property type="project" value="UniProtKB-SubCell"/>
</dbReference>
<evidence type="ECO:0000256" key="6">
    <source>
        <dbReference type="SAM" id="Phobius"/>
    </source>
</evidence>
<dbReference type="STRING" id="642492.Clole_3136"/>
<dbReference type="AlphaFoldDB" id="F2JP92"/>
<reference evidence="8 9" key="1">
    <citation type="journal article" date="2011" name="J. Bacteriol.">
        <title>Complete genome sequence of the cellulose-degrading bacterium Cellulosilyticum lentocellum.</title>
        <authorList>
            <consortium name="US DOE Joint Genome Institute"/>
            <person name="Miller D.A."/>
            <person name="Suen G."/>
            <person name="Bruce D."/>
            <person name="Copeland A."/>
            <person name="Cheng J.F."/>
            <person name="Detter C."/>
            <person name="Goodwin L.A."/>
            <person name="Han C.S."/>
            <person name="Hauser L.J."/>
            <person name="Land M.L."/>
            <person name="Lapidus A."/>
            <person name="Lucas S."/>
            <person name="Meincke L."/>
            <person name="Pitluck S."/>
            <person name="Tapia R."/>
            <person name="Teshima H."/>
            <person name="Woyke T."/>
            <person name="Fox B.G."/>
            <person name="Angert E.R."/>
            <person name="Currie C.R."/>
        </authorList>
    </citation>
    <scope>NUCLEOTIDE SEQUENCE [LARGE SCALE GENOMIC DNA]</scope>
    <source>
        <strain evidence="9">ATCC 49066 / DSM 5427 / NCIMB 11756 / RHM5</strain>
    </source>
</reference>
<keyword evidence="5 6" id="KW-0472">Membrane</keyword>
<feature type="transmembrane region" description="Helical" evidence="6">
    <location>
        <begin position="233"/>
        <end position="253"/>
    </location>
</feature>